<dbReference type="EMBL" id="JAWUZT010000028">
    <property type="protein sequence ID" value="MDW8516639.1"/>
    <property type="molecule type" value="Genomic_DNA"/>
</dbReference>
<evidence type="ECO:0000313" key="4">
    <source>
        <dbReference type="Proteomes" id="UP000664578"/>
    </source>
</evidence>
<proteinExistence type="predicted"/>
<evidence type="ECO:0000313" key="2">
    <source>
        <dbReference type="EMBL" id="MBN8250578.1"/>
    </source>
</evidence>
<organism evidence="2 4">
    <name type="scientific">Priestia flexa</name>
    <dbReference type="NCBI Taxonomy" id="86664"/>
    <lineage>
        <taxon>Bacteria</taxon>
        <taxon>Bacillati</taxon>
        <taxon>Bacillota</taxon>
        <taxon>Bacilli</taxon>
        <taxon>Bacillales</taxon>
        <taxon>Bacillaceae</taxon>
        <taxon>Priestia</taxon>
    </lineage>
</organism>
<keyword evidence="5" id="KW-1185">Reference proteome</keyword>
<dbReference type="Proteomes" id="UP001284771">
    <property type="component" value="Unassembled WGS sequence"/>
</dbReference>
<evidence type="ECO:0000313" key="3">
    <source>
        <dbReference type="EMBL" id="MDW8516639.1"/>
    </source>
</evidence>
<evidence type="ECO:0000259" key="1">
    <source>
        <dbReference type="Pfam" id="PF05239"/>
    </source>
</evidence>
<accession>A0A1N6SHJ2</accession>
<protein>
    <submittedName>
        <fullName evidence="2">PRC-barrel domain-containing protein</fullName>
    </submittedName>
</protein>
<name>A0A1N6SHJ2_9BACI</name>
<dbReference type="Gene3D" id="2.30.30.240">
    <property type="entry name" value="PRC-barrel domain"/>
    <property type="match status" value="2"/>
</dbReference>
<gene>
    <name evidence="2" type="ORF">JF537_03170</name>
    <name evidence="3" type="ORF">RIB56_10875</name>
</gene>
<dbReference type="InterPro" id="IPR011033">
    <property type="entry name" value="PRC_barrel-like_sf"/>
</dbReference>
<dbReference type="Proteomes" id="UP000664578">
    <property type="component" value="Unassembled WGS sequence"/>
</dbReference>
<comment type="caution">
    <text evidence="2">The sequence shown here is derived from an EMBL/GenBank/DDBJ whole genome shotgun (WGS) entry which is preliminary data.</text>
</comment>
<evidence type="ECO:0000313" key="5">
    <source>
        <dbReference type="Proteomes" id="UP001284771"/>
    </source>
</evidence>
<reference evidence="3" key="3">
    <citation type="submission" date="2024-05" db="EMBL/GenBank/DDBJ databases">
        <title>Draft genomic sequences of Priestia flexa CCM isolated from the soil of an abandoned mine contaminated by free cyanide in the high Andean zone of Tacna, Peru.</title>
        <authorList>
            <person name="Caceda Quiroz C.J."/>
            <person name="Maraza Chooque G.J."/>
            <person name="Fora Quispe G.L."/>
            <person name="Carpio Mamani M."/>
        </authorList>
    </citation>
    <scope>NUCLEOTIDE SEQUENCE</scope>
    <source>
        <strain evidence="3">CCM</strain>
    </source>
</reference>
<feature type="domain" description="PRC-barrel" evidence="1">
    <location>
        <begin position="93"/>
        <end position="155"/>
    </location>
</feature>
<dbReference type="EMBL" id="JAEMWV010000001">
    <property type="protein sequence ID" value="MBN8250578.1"/>
    <property type="molecule type" value="Genomic_DNA"/>
</dbReference>
<dbReference type="GeneID" id="93683890"/>
<dbReference type="RefSeq" id="WP_076512661.1">
    <property type="nucleotide sequence ID" value="NZ_CM125968.1"/>
</dbReference>
<sequence>MKKSVEILNLPVISISEGEEIGQVKSLIINPEKFSVDFLTTQQEEWQVGVKAIPFKKVIGVGEYAVTVEHGNAIMDLSEIPIANQLFNKKVGLIGSRVMTRKGHLLGEIIEYHVNDDNGQILGLTLKMGDREVILPMGEVVTLGKQMVIVTENAEEALVAEASELKVLSADEEAEQIISVVEAPAPAPNPTEVDNKALQQADGLKEKQVQLLIGKTLLKDIHDQQGNMLFEGGTTLKREDVEKAQEEGPSTFVELSMNVTE</sequence>
<dbReference type="InterPro" id="IPR027275">
    <property type="entry name" value="PRC-brl_dom"/>
</dbReference>
<dbReference type="Pfam" id="PF05239">
    <property type="entry name" value="PRC"/>
    <property type="match status" value="1"/>
</dbReference>
<dbReference type="SUPFAM" id="SSF50346">
    <property type="entry name" value="PRC-barrel domain"/>
    <property type="match status" value="2"/>
</dbReference>
<dbReference type="AlphaFoldDB" id="A0A1N6SHJ2"/>
<reference evidence="2" key="1">
    <citation type="submission" date="2020-12" db="EMBL/GenBank/DDBJ databases">
        <title>PHA producing bacteria isolated from mangrove.</title>
        <authorList>
            <person name="Zheng W."/>
            <person name="Yu S."/>
            <person name="Huang Y."/>
        </authorList>
    </citation>
    <scope>NUCLEOTIDE SEQUENCE</scope>
    <source>
        <strain evidence="2">GN22-4</strain>
    </source>
</reference>
<reference evidence="5" key="2">
    <citation type="submission" date="2023-07" db="EMBL/GenBank/DDBJ databases">
        <title>Draft genomic sequences of Priestia flexa CCM isolated from the soil of an abandoned mine contaminated by free cyanide in the high Andean zone of Tacna, Peru.</title>
        <authorList>
            <person name="Caceda Quiroz C.J."/>
            <person name="Maraza Chooque G.J."/>
            <person name="Fora Quispe G.L."/>
            <person name="Carpio Mamani M."/>
        </authorList>
    </citation>
    <scope>NUCLEOTIDE SEQUENCE [LARGE SCALE GENOMIC DNA]</scope>
    <source>
        <strain evidence="5">CCM</strain>
    </source>
</reference>